<comment type="function">
    <text evidence="8 9">Component of the signal peptidase complex (SPC) which catalyzes the cleavage of N-terminal signal sequences from nascent proteins as they are translocated into the lumen of the endoplasmic reticulum. Enhances the enzymatic activity of SPC and facilitates the interactions between different components of the translocation site.</text>
</comment>
<evidence type="ECO:0000256" key="5">
    <source>
        <dbReference type="ARBA" id="ARBA00022824"/>
    </source>
</evidence>
<dbReference type="PANTHER" id="PTHR13085:SF0">
    <property type="entry name" value="SIGNAL PEPTIDASE COMPLEX SUBUNIT 2"/>
    <property type="match status" value="1"/>
</dbReference>
<dbReference type="EMBL" id="GDIP01237002">
    <property type="protein sequence ID" value="JAI86399.1"/>
    <property type="molecule type" value="Transcribed_RNA"/>
</dbReference>
<feature type="transmembrane region" description="Helical" evidence="9">
    <location>
        <begin position="49"/>
        <end position="68"/>
    </location>
</feature>
<accession>A0A0P5UDU0</accession>
<dbReference type="PANTHER" id="PTHR13085">
    <property type="entry name" value="MICROSOMAL SIGNAL PEPTIDASE 25 KDA SUBUNIT"/>
    <property type="match status" value="1"/>
</dbReference>
<reference evidence="10" key="2">
    <citation type="submission" date="2015-10" db="EMBL/GenBank/DDBJ databases">
        <authorList>
            <person name="Gilbert D.G."/>
        </authorList>
    </citation>
    <scope>NUCLEOTIDE SEQUENCE</scope>
</reference>
<dbReference type="GO" id="GO:0005787">
    <property type="term" value="C:signal peptidase complex"/>
    <property type="evidence" value="ECO:0007669"/>
    <property type="project" value="UniProtKB-UniRule"/>
</dbReference>
<feature type="transmembrane region" description="Helical" evidence="9">
    <location>
        <begin position="80"/>
        <end position="99"/>
    </location>
</feature>
<evidence type="ECO:0000256" key="6">
    <source>
        <dbReference type="ARBA" id="ARBA00022989"/>
    </source>
</evidence>
<evidence type="ECO:0000256" key="4">
    <source>
        <dbReference type="ARBA" id="ARBA00022692"/>
    </source>
</evidence>
<dbReference type="GO" id="GO:0008233">
    <property type="term" value="F:peptidase activity"/>
    <property type="evidence" value="ECO:0007669"/>
    <property type="project" value="UniProtKB-UniRule"/>
</dbReference>
<keyword evidence="5 9" id="KW-0256">Endoplasmic reticulum</keyword>
<dbReference type="OrthoDB" id="29558at2759"/>
<evidence type="ECO:0000256" key="2">
    <source>
        <dbReference type="ARBA" id="ARBA00007324"/>
    </source>
</evidence>
<evidence type="ECO:0000313" key="10">
    <source>
        <dbReference type="EMBL" id="JAI86399.1"/>
    </source>
</evidence>
<dbReference type="GO" id="GO:0006465">
    <property type="term" value="P:signal peptide processing"/>
    <property type="evidence" value="ECO:0007669"/>
    <property type="project" value="UniProtKB-UniRule"/>
</dbReference>
<sequence>MSIIFFQKEPAKVLKVNKWDGAAVKNALDDAVKEVLVDKFNYTENFALVDGRLAICTLAVGIAGFALLWDYLHPFPQSKIVLLVCVLGYFLLMGVLTLYTTHKEKGIFVSAYQKDSAGGDAVNSWEASSSLNKYDDLYELVLSYKDGKTKKIREAKSKRSVAQYFDDNGVLLMELVEPEVKKLHNSLLSGRKSK</sequence>
<comment type="subcellular location">
    <subcellularLocation>
        <location evidence="1 9">Endoplasmic reticulum membrane</location>
        <topology evidence="1 9">Multi-pass membrane protein</topology>
    </subcellularLocation>
</comment>
<organism evidence="10">
    <name type="scientific">Daphnia magna</name>
    <dbReference type="NCBI Taxonomy" id="35525"/>
    <lineage>
        <taxon>Eukaryota</taxon>
        <taxon>Metazoa</taxon>
        <taxon>Ecdysozoa</taxon>
        <taxon>Arthropoda</taxon>
        <taxon>Crustacea</taxon>
        <taxon>Branchiopoda</taxon>
        <taxon>Diplostraca</taxon>
        <taxon>Cladocera</taxon>
        <taxon>Anomopoda</taxon>
        <taxon>Daphniidae</taxon>
        <taxon>Daphnia</taxon>
    </lineage>
</organism>
<evidence type="ECO:0000256" key="8">
    <source>
        <dbReference type="ARBA" id="ARBA00045608"/>
    </source>
</evidence>
<evidence type="ECO:0000256" key="1">
    <source>
        <dbReference type="ARBA" id="ARBA00004477"/>
    </source>
</evidence>
<proteinExistence type="inferred from homology"/>
<keyword evidence="7 9" id="KW-0472">Membrane</keyword>
<dbReference type="Pfam" id="PF06703">
    <property type="entry name" value="SPC25"/>
    <property type="match status" value="1"/>
</dbReference>
<evidence type="ECO:0000256" key="9">
    <source>
        <dbReference type="RuleBase" id="RU368033"/>
    </source>
</evidence>
<reference evidence="10" key="1">
    <citation type="submission" date="2015-10" db="EMBL/GenBank/DDBJ databases">
        <title>Daphnia magna gene sets from two clonal populations assembled and annotated with EvidentialGene.</title>
        <authorList>
            <person name="Gilbert D."/>
            <person name="Podicheti R."/>
            <person name="Orsini L."/>
            <person name="Colbourne J."/>
            <person name="Pfrender M."/>
        </authorList>
    </citation>
    <scope>NUCLEOTIDE SEQUENCE</scope>
</reference>
<keyword evidence="4 9" id="KW-0812">Transmembrane</keyword>
<keyword evidence="6 9" id="KW-1133">Transmembrane helix</keyword>
<dbReference type="AlphaFoldDB" id="A0A0P5UDU0"/>
<protein>
    <recommendedName>
        <fullName evidence="3 9">Signal peptidase complex subunit 2</fullName>
    </recommendedName>
</protein>
<evidence type="ECO:0000256" key="7">
    <source>
        <dbReference type="ARBA" id="ARBA00023136"/>
    </source>
</evidence>
<dbReference type="GO" id="GO:0045047">
    <property type="term" value="P:protein targeting to ER"/>
    <property type="evidence" value="ECO:0007669"/>
    <property type="project" value="TreeGrafter"/>
</dbReference>
<evidence type="ECO:0000256" key="3">
    <source>
        <dbReference type="ARBA" id="ARBA00017057"/>
    </source>
</evidence>
<dbReference type="InterPro" id="IPR009582">
    <property type="entry name" value="Spc2/SPCS2"/>
</dbReference>
<comment type="similarity">
    <text evidence="2 9">Belongs to the SPCS2 family.</text>
</comment>
<name>A0A0P5UDU0_9CRUS</name>